<proteinExistence type="predicted"/>
<protein>
    <submittedName>
        <fullName evidence="5">TetR/AcrR family transcriptional regulator</fullName>
    </submittedName>
</protein>
<gene>
    <name evidence="5" type="ORF">RGQ30_31620</name>
</gene>
<feature type="coiled-coil region" evidence="3">
    <location>
        <begin position="27"/>
        <end position="54"/>
    </location>
</feature>
<sequence>MLALHTVNAYFLSFPSNMNAKAPDQIAKAAGRRYRGVSNEIRQAERRLKLIEAGIKVFGSSGYHAATVKGLCQEAGLTERYFYESFSNAEALFTACYLHITDTLRERLQQVLLGMEDDNLEQATRTGLGVFFNQFKESPQAARILLVEVLTVNRHLEELSLKTLYSFVEMLETLAKPLIEQRKDGGVSGLDSTLLASGLVGSVLYMAARWSLDGCKKPVDDVVENAMLIFRGVGVMLVQPQASTKNPL</sequence>
<evidence type="ECO:0000259" key="4">
    <source>
        <dbReference type="PROSITE" id="PS50977"/>
    </source>
</evidence>
<dbReference type="Gene3D" id="1.10.357.10">
    <property type="entry name" value="Tetracycline Repressor, domain 2"/>
    <property type="match status" value="1"/>
</dbReference>
<evidence type="ECO:0000256" key="1">
    <source>
        <dbReference type="ARBA" id="ARBA00023125"/>
    </source>
</evidence>
<dbReference type="Proteomes" id="UP001329151">
    <property type="component" value="Chromosome"/>
</dbReference>
<feature type="DNA-binding region" description="H-T-H motif" evidence="2">
    <location>
        <begin position="67"/>
        <end position="86"/>
    </location>
</feature>
<reference evidence="5 6" key="1">
    <citation type="submission" date="2023-10" db="EMBL/GenBank/DDBJ databases">
        <title>Complete Genome Sequence of Limnobacter thiooxidans CS-K2T, Isolated from freshwater lake sediments in Bavaria, Germany.</title>
        <authorList>
            <person name="Naruki M."/>
            <person name="Watanabe A."/>
            <person name="Warashina T."/>
            <person name="Morita T."/>
            <person name="Arakawa K."/>
        </authorList>
    </citation>
    <scope>NUCLEOTIDE SEQUENCE [LARGE SCALE GENOMIC DNA]</scope>
    <source>
        <strain evidence="5 6">CS-K2</strain>
    </source>
</reference>
<name>A0AA86J4N1_9BURK</name>
<accession>A0AA86J4N1</accession>
<dbReference type="GO" id="GO:0003677">
    <property type="term" value="F:DNA binding"/>
    <property type="evidence" value="ECO:0007669"/>
    <property type="project" value="UniProtKB-UniRule"/>
</dbReference>
<organism evidence="5 6">
    <name type="scientific">Limnobacter thiooxidans</name>
    <dbReference type="NCBI Taxonomy" id="131080"/>
    <lineage>
        <taxon>Bacteria</taxon>
        <taxon>Pseudomonadati</taxon>
        <taxon>Pseudomonadota</taxon>
        <taxon>Betaproteobacteria</taxon>
        <taxon>Burkholderiales</taxon>
        <taxon>Burkholderiaceae</taxon>
        <taxon>Limnobacter</taxon>
    </lineage>
</organism>
<dbReference type="Pfam" id="PF00440">
    <property type="entry name" value="TetR_N"/>
    <property type="match status" value="1"/>
</dbReference>
<dbReference type="SUPFAM" id="SSF46689">
    <property type="entry name" value="Homeodomain-like"/>
    <property type="match status" value="1"/>
</dbReference>
<evidence type="ECO:0000256" key="3">
    <source>
        <dbReference type="SAM" id="Coils"/>
    </source>
</evidence>
<dbReference type="InterPro" id="IPR050624">
    <property type="entry name" value="HTH-type_Tx_Regulator"/>
</dbReference>
<dbReference type="InterPro" id="IPR009057">
    <property type="entry name" value="Homeodomain-like_sf"/>
</dbReference>
<dbReference type="PROSITE" id="PS50977">
    <property type="entry name" value="HTH_TETR_2"/>
    <property type="match status" value="1"/>
</dbReference>
<dbReference type="SUPFAM" id="SSF48498">
    <property type="entry name" value="Tetracyclin repressor-like, C-terminal domain"/>
    <property type="match status" value="1"/>
</dbReference>
<evidence type="ECO:0000256" key="2">
    <source>
        <dbReference type="PROSITE-ProRule" id="PRU00335"/>
    </source>
</evidence>
<dbReference type="EMBL" id="AP028947">
    <property type="protein sequence ID" value="BET27661.1"/>
    <property type="molecule type" value="Genomic_DNA"/>
</dbReference>
<keyword evidence="3" id="KW-0175">Coiled coil</keyword>
<dbReference type="PANTHER" id="PTHR43479">
    <property type="entry name" value="ACREF/ENVCD OPERON REPRESSOR-RELATED"/>
    <property type="match status" value="1"/>
</dbReference>
<dbReference type="InterPro" id="IPR036271">
    <property type="entry name" value="Tet_transcr_reg_TetR-rel_C_sf"/>
</dbReference>
<keyword evidence="1 2" id="KW-0238">DNA-binding</keyword>
<dbReference type="InterPro" id="IPR001647">
    <property type="entry name" value="HTH_TetR"/>
</dbReference>
<evidence type="ECO:0000313" key="6">
    <source>
        <dbReference type="Proteomes" id="UP001329151"/>
    </source>
</evidence>
<feature type="domain" description="HTH tetR-type" evidence="4">
    <location>
        <begin position="44"/>
        <end position="104"/>
    </location>
</feature>
<dbReference type="AlphaFoldDB" id="A0AA86J4N1"/>
<dbReference type="PANTHER" id="PTHR43479:SF11">
    <property type="entry name" value="ACREF_ENVCD OPERON REPRESSOR-RELATED"/>
    <property type="match status" value="1"/>
</dbReference>
<dbReference type="KEGG" id="lto:RGQ30_31620"/>
<keyword evidence="6" id="KW-1185">Reference proteome</keyword>
<evidence type="ECO:0000313" key="5">
    <source>
        <dbReference type="EMBL" id="BET27661.1"/>
    </source>
</evidence>